<dbReference type="RefSeq" id="WP_244457481.1">
    <property type="nucleotide sequence ID" value="NZ_AP025637.1"/>
</dbReference>
<sequence>MFRIPIFGNDAANSLSFGSNADFAFHVMAGGGNDYVRGGDLDDLLEGGSGDDDLRGGGGHDILRGGTGDDDLLGGEGNDVLHGGDGRDMLAGDGGNDALHGGSGNDDLRSSEGNDALFGDAGNDWLRGEADHDQLWGGSGADTLIGGAGQDTLTGGSGADSFTFWRETDSQMQARDVIRDFEQGIDRIDLSLIDARDSGGGFSDFDDAFTFRGDRQFTGTAGELRYDIYVVGGGESVTILRADTNGDRTADLEVRIEGAFLLNVADFVL</sequence>
<gene>
    <name evidence="7" type="ORF">Rmf_00610</name>
</gene>
<dbReference type="InterPro" id="IPR013858">
    <property type="entry name" value="Peptidase_M10B_C"/>
</dbReference>
<dbReference type="PANTHER" id="PTHR38340">
    <property type="entry name" value="S-LAYER PROTEIN"/>
    <property type="match status" value="1"/>
</dbReference>
<keyword evidence="8" id="KW-1185">Reference proteome</keyword>
<dbReference type="PROSITE" id="PS00330">
    <property type="entry name" value="HEMOLYSIN_CALCIUM"/>
    <property type="match status" value="5"/>
</dbReference>
<evidence type="ECO:0000259" key="6">
    <source>
        <dbReference type="Pfam" id="PF08548"/>
    </source>
</evidence>
<evidence type="ECO:0000313" key="7">
    <source>
        <dbReference type="EMBL" id="BDG70132.1"/>
    </source>
</evidence>
<dbReference type="InterPro" id="IPR011049">
    <property type="entry name" value="Serralysin-like_metalloprot_C"/>
</dbReference>
<proteinExistence type="predicted"/>
<evidence type="ECO:0000256" key="5">
    <source>
        <dbReference type="SAM" id="MobiDB-lite"/>
    </source>
</evidence>
<evidence type="ECO:0000256" key="3">
    <source>
        <dbReference type="ARBA" id="ARBA00022525"/>
    </source>
</evidence>
<dbReference type="PRINTS" id="PR00313">
    <property type="entry name" value="CABNDNGRPT"/>
</dbReference>
<name>A0ABM7XXE0_9PROT</name>
<dbReference type="EMBL" id="AP025637">
    <property type="protein sequence ID" value="BDG70132.1"/>
    <property type="molecule type" value="Genomic_DNA"/>
</dbReference>
<accession>A0ABM7XXE0</accession>
<evidence type="ECO:0000256" key="1">
    <source>
        <dbReference type="ARBA" id="ARBA00001913"/>
    </source>
</evidence>
<organism evidence="7 8">
    <name type="scientific">Roseomonas fluvialis</name>
    <dbReference type="NCBI Taxonomy" id="1750527"/>
    <lineage>
        <taxon>Bacteria</taxon>
        <taxon>Pseudomonadati</taxon>
        <taxon>Pseudomonadota</taxon>
        <taxon>Alphaproteobacteria</taxon>
        <taxon>Acetobacterales</taxon>
        <taxon>Roseomonadaceae</taxon>
        <taxon>Roseomonas</taxon>
    </lineage>
</organism>
<reference evidence="7 8" key="1">
    <citation type="journal article" date="2016" name="Microbes Environ.">
        <title>Phylogenetically diverse aerobic anoxygenic phototrophic bacteria isolated from epilithic biofilms in Tama river, Japan.</title>
        <authorList>
            <person name="Hirose S."/>
            <person name="Matsuura K."/>
            <person name="Haruta S."/>
        </authorList>
    </citation>
    <scope>NUCLEOTIDE SEQUENCE [LARGE SCALE GENOMIC DNA]</scope>
    <source>
        <strain evidence="7 8">S08</strain>
    </source>
</reference>
<dbReference type="Pfam" id="PF00353">
    <property type="entry name" value="HemolysinCabind"/>
    <property type="match status" value="3"/>
</dbReference>
<dbReference type="SUPFAM" id="SSF51120">
    <property type="entry name" value="beta-Roll"/>
    <property type="match status" value="2"/>
</dbReference>
<keyword evidence="4" id="KW-0677">Repeat</keyword>
<comment type="cofactor">
    <cofactor evidence="1">
        <name>Ca(2+)</name>
        <dbReference type="ChEBI" id="CHEBI:29108"/>
    </cofactor>
</comment>
<dbReference type="InterPro" id="IPR050557">
    <property type="entry name" value="RTX_toxin/Mannuronan_C5-epim"/>
</dbReference>
<comment type="subcellular location">
    <subcellularLocation>
        <location evidence="2">Secreted</location>
    </subcellularLocation>
</comment>
<evidence type="ECO:0000313" key="8">
    <source>
        <dbReference type="Proteomes" id="UP000831327"/>
    </source>
</evidence>
<keyword evidence="3" id="KW-0964">Secreted</keyword>
<protein>
    <recommendedName>
        <fullName evidence="6">Peptidase M10 serralysin C-terminal domain-containing protein</fullName>
    </recommendedName>
</protein>
<dbReference type="InterPro" id="IPR018511">
    <property type="entry name" value="Hemolysin-typ_Ca-bd_CS"/>
</dbReference>
<dbReference type="Pfam" id="PF08548">
    <property type="entry name" value="Peptidase_M10_C"/>
    <property type="match status" value="1"/>
</dbReference>
<evidence type="ECO:0000256" key="4">
    <source>
        <dbReference type="ARBA" id="ARBA00022737"/>
    </source>
</evidence>
<feature type="region of interest" description="Disordered" evidence="5">
    <location>
        <begin position="47"/>
        <end position="111"/>
    </location>
</feature>
<dbReference type="PANTHER" id="PTHR38340:SF1">
    <property type="entry name" value="S-LAYER PROTEIN"/>
    <property type="match status" value="1"/>
</dbReference>
<feature type="domain" description="Peptidase M10 serralysin C-terminal" evidence="6">
    <location>
        <begin position="137"/>
        <end position="268"/>
    </location>
</feature>
<dbReference type="Proteomes" id="UP000831327">
    <property type="component" value="Chromosome"/>
</dbReference>
<dbReference type="InterPro" id="IPR001343">
    <property type="entry name" value="Hemolysn_Ca-bd"/>
</dbReference>
<dbReference type="Gene3D" id="2.150.10.10">
    <property type="entry name" value="Serralysin-like metalloprotease, C-terminal"/>
    <property type="match status" value="3"/>
</dbReference>
<evidence type="ECO:0000256" key="2">
    <source>
        <dbReference type="ARBA" id="ARBA00004613"/>
    </source>
</evidence>